<dbReference type="GO" id="GO:0015833">
    <property type="term" value="P:peptide transport"/>
    <property type="evidence" value="ECO:0007669"/>
    <property type="project" value="InterPro"/>
</dbReference>
<evidence type="ECO:0000256" key="5">
    <source>
        <dbReference type="ARBA" id="ARBA00022741"/>
    </source>
</evidence>
<dbReference type="EMBL" id="SZPU01000075">
    <property type="protein sequence ID" value="TKI62869.1"/>
    <property type="molecule type" value="Genomic_DNA"/>
</dbReference>
<keyword evidence="3" id="KW-0813">Transport</keyword>
<evidence type="ECO:0000313" key="9">
    <source>
        <dbReference type="EMBL" id="TKI62869.1"/>
    </source>
</evidence>
<dbReference type="PANTHER" id="PTHR43297:SF2">
    <property type="entry name" value="DIPEPTIDE TRANSPORT ATP-BINDING PROTEIN DPPD"/>
    <property type="match status" value="1"/>
</dbReference>
<dbReference type="InterPro" id="IPR017871">
    <property type="entry name" value="ABC_transporter-like_CS"/>
</dbReference>
<comment type="similarity">
    <text evidence="2">Belongs to the ABC transporter superfamily.</text>
</comment>
<sequence length="351" mass="39094">MKQIKSRILAIENLVITFTLRGQVLTAIRGISLDLYKGESLAIVGESGSGKSVLMKSIMGLLDKNGSIAQGQIIYNGMDLALFNTEQQWLTIRGKEIAIVTQDPMTSLNPLKTIGKQIEECVVLHQGLKGKAAYTETLKLLTDVGIDDVEKRYKQYPHEFSGGMRQRIVIAIALACKPKILICDEPTTALDVTIQAQILQLLKSLQQKYSLTIVYITHDLGVVAKVADRIAVMYAGDILEVGHTHEVFFNGKHPYTWALLSSLPQLGLKGQPLYSIKGTPPNLFKEIKGDAFAPRNPFALKIDYEVRPPFFQVSDTHFARTWLLDPRAPKVEPPATLQAFFEEGRQYANER</sequence>
<name>A0A4U2YNK9_9BACI</name>
<dbReference type="InterPro" id="IPR003439">
    <property type="entry name" value="ABC_transporter-like_ATP-bd"/>
</dbReference>
<evidence type="ECO:0000256" key="6">
    <source>
        <dbReference type="ARBA" id="ARBA00022840"/>
    </source>
</evidence>
<evidence type="ECO:0000256" key="7">
    <source>
        <dbReference type="ARBA" id="ARBA00023136"/>
    </source>
</evidence>
<evidence type="ECO:0000256" key="1">
    <source>
        <dbReference type="ARBA" id="ARBA00004202"/>
    </source>
</evidence>
<dbReference type="PROSITE" id="PS00211">
    <property type="entry name" value="ABC_TRANSPORTER_1"/>
    <property type="match status" value="1"/>
</dbReference>
<dbReference type="InterPro" id="IPR013563">
    <property type="entry name" value="Oligopep_ABC_C"/>
</dbReference>
<evidence type="ECO:0000259" key="8">
    <source>
        <dbReference type="PROSITE" id="PS50893"/>
    </source>
</evidence>
<dbReference type="InterPro" id="IPR027417">
    <property type="entry name" value="P-loop_NTPase"/>
</dbReference>
<proteinExistence type="inferred from homology"/>
<feature type="domain" description="ABC transporter" evidence="8">
    <location>
        <begin position="9"/>
        <end position="260"/>
    </location>
</feature>
<evidence type="ECO:0000256" key="4">
    <source>
        <dbReference type="ARBA" id="ARBA00022475"/>
    </source>
</evidence>
<dbReference type="Proteomes" id="UP000308744">
    <property type="component" value="Unassembled WGS sequence"/>
</dbReference>
<evidence type="ECO:0000256" key="2">
    <source>
        <dbReference type="ARBA" id="ARBA00005417"/>
    </source>
</evidence>
<keyword evidence="5" id="KW-0547">Nucleotide-binding</keyword>
<dbReference type="Pfam" id="PF00005">
    <property type="entry name" value="ABC_tran"/>
    <property type="match status" value="1"/>
</dbReference>
<keyword evidence="10" id="KW-1185">Reference proteome</keyword>
<evidence type="ECO:0000256" key="3">
    <source>
        <dbReference type="ARBA" id="ARBA00022448"/>
    </source>
</evidence>
<dbReference type="RefSeq" id="WP_107894308.1">
    <property type="nucleotide sequence ID" value="NZ_PYWM01000002.1"/>
</dbReference>
<dbReference type="InterPro" id="IPR050388">
    <property type="entry name" value="ABC_Ni/Peptide_Import"/>
</dbReference>
<comment type="caution">
    <text evidence="9">The sequence shown here is derived from an EMBL/GenBank/DDBJ whole genome shotgun (WGS) entry which is preliminary data.</text>
</comment>
<keyword evidence="7" id="KW-0472">Membrane</keyword>
<dbReference type="PANTHER" id="PTHR43297">
    <property type="entry name" value="OLIGOPEPTIDE TRANSPORT ATP-BINDING PROTEIN APPD"/>
    <property type="match status" value="1"/>
</dbReference>
<dbReference type="PROSITE" id="PS50893">
    <property type="entry name" value="ABC_TRANSPORTER_2"/>
    <property type="match status" value="1"/>
</dbReference>
<dbReference type="GO" id="GO:0005886">
    <property type="term" value="C:plasma membrane"/>
    <property type="evidence" value="ECO:0007669"/>
    <property type="project" value="UniProtKB-SubCell"/>
</dbReference>
<keyword evidence="4" id="KW-1003">Cell membrane</keyword>
<dbReference type="CDD" id="cd03257">
    <property type="entry name" value="ABC_NikE_OppD_transporters"/>
    <property type="match status" value="1"/>
</dbReference>
<dbReference type="SUPFAM" id="SSF52540">
    <property type="entry name" value="P-loop containing nucleoside triphosphate hydrolases"/>
    <property type="match status" value="1"/>
</dbReference>
<dbReference type="InterPro" id="IPR003593">
    <property type="entry name" value="AAA+_ATPase"/>
</dbReference>
<protein>
    <submittedName>
        <fullName evidence="9">ABC transporter ATP-binding protein</fullName>
    </submittedName>
</protein>
<accession>A0A4U2YNK9</accession>
<dbReference type="AlphaFoldDB" id="A0A4U2YNK9"/>
<organism evidence="9 10">
    <name type="scientific">Lysinibacillus mangiferihumi</name>
    <dbReference type="NCBI Taxonomy" id="1130819"/>
    <lineage>
        <taxon>Bacteria</taxon>
        <taxon>Bacillati</taxon>
        <taxon>Bacillota</taxon>
        <taxon>Bacilli</taxon>
        <taxon>Bacillales</taxon>
        <taxon>Bacillaceae</taxon>
        <taxon>Lysinibacillus</taxon>
    </lineage>
</organism>
<comment type="subcellular location">
    <subcellularLocation>
        <location evidence="1">Cell membrane</location>
        <topology evidence="1">Peripheral membrane protein</topology>
    </subcellularLocation>
</comment>
<dbReference type="Pfam" id="PF08352">
    <property type="entry name" value="oligo_HPY"/>
    <property type="match status" value="1"/>
</dbReference>
<dbReference type="GO" id="GO:0016887">
    <property type="term" value="F:ATP hydrolysis activity"/>
    <property type="evidence" value="ECO:0007669"/>
    <property type="project" value="InterPro"/>
</dbReference>
<dbReference type="SMART" id="SM00382">
    <property type="entry name" value="AAA"/>
    <property type="match status" value="1"/>
</dbReference>
<gene>
    <name evidence="9" type="ORF">FC756_19075</name>
</gene>
<dbReference type="GO" id="GO:0005524">
    <property type="term" value="F:ATP binding"/>
    <property type="evidence" value="ECO:0007669"/>
    <property type="project" value="UniProtKB-KW"/>
</dbReference>
<reference evidence="9 10" key="1">
    <citation type="submission" date="2019-04" db="EMBL/GenBank/DDBJ databases">
        <title>Lysinibacillus genome sequencing.</title>
        <authorList>
            <person name="Dunlap C."/>
        </authorList>
    </citation>
    <scope>NUCLEOTIDE SEQUENCE [LARGE SCALE GENOMIC DNA]</scope>
    <source>
        <strain evidence="9 10">CCTCC AB 2010389</strain>
    </source>
</reference>
<dbReference type="Gene3D" id="3.40.50.300">
    <property type="entry name" value="P-loop containing nucleotide triphosphate hydrolases"/>
    <property type="match status" value="1"/>
</dbReference>
<dbReference type="FunFam" id="3.40.50.300:FF:000016">
    <property type="entry name" value="Oligopeptide ABC transporter ATP-binding component"/>
    <property type="match status" value="1"/>
</dbReference>
<dbReference type="NCBIfam" id="TIGR01727">
    <property type="entry name" value="oligo_HPY"/>
    <property type="match status" value="1"/>
</dbReference>
<keyword evidence="6 9" id="KW-0067">ATP-binding</keyword>
<evidence type="ECO:0000313" key="10">
    <source>
        <dbReference type="Proteomes" id="UP000308744"/>
    </source>
</evidence>